<feature type="transmembrane region" description="Helical" evidence="1">
    <location>
        <begin position="49"/>
        <end position="66"/>
    </location>
</feature>
<reference evidence="2" key="1">
    <citation type="journal article" date="2015" name="Nature">
        <title>Complex archaea that bridge the gap between prokaryotes and eukaryotes.</title>
        <authorList>
            <person name="Spang A."/>
            <person name="Saw J.H."/>
            <person name="Jorgensen S.L."/>
            <person name="Zaremba-Niedzwiedzka K."/>
            <person name="Martijn J."/>
            <person name="Lind A.E."/>
            <person name="van Eijk R."/>
            <person name="Schleper C."/>
            <person name="Guy L."/>
            <person name="Ettema T.J."/>
        </authorList>
    </citation>
    <scope>NUCLEOTIDE SEQUENCE</scope>
</reference>
<keyword evidence="1" id="KW-0472">Membrane</keyword>
<sequence>MKQEVELERYGSPLLLAYKIGVDFKWQRKKEKRKLVDLRRKEGNSMKKLYLLFAFLFLISFVIAQQPNPPQTNVNINLGLTIDFPKITSIQINKDHEFSFHVFNISDGLRVDNTTTTCIFHLFDFTGEHASDEMVLPFDLGSNDWEITVIAANFSQTGQYSVLVDCNDGGFGGFTSFGFNVTPTGESENMLGLYALLYLILFGIVFFGFYVKNEWIAILGGLGLIFLGIYTLNTGIIIFRNVATEVVAWITIGLGTIIAVVTSISLIEDNL</sequence>
<dbReference type="EMBL" id="LAZR01003759">
    <property type="protein sequence ID" value="KKN14985.1"/>
    <property type="molecule type" value="Genomic_DNA"/>
</dbReference>
<dbReference type="AlphaFoldDB" id="A0A0F9N5U3"/>
<name>A0A0F9N5U3_9ZZZZ</name>
<gene>
    <name evidence="2" type="ORF">LCGC14_0990650</name>
</gene>
<keyword evidence="1" id="KW-0812">Transmembrane</keyword>
<organism evidence="2">
    <name type="scientific">marine sediment metagenome</name>
    <dbReference type="NCBI Taxonomy" id="412755"/>
    <lineage>
        <taxon>unclassified sequences</taxon>
        <taxon>metagenomes</taxon>
        <taxon>ecological metagenomes</taxon>
    </lineage>
</organism>
<accession>A0A0F9N5U3</accession>
<proteinExistence type="predicted"/>
<evidence type="ECO:0000313" key="2">
    <source>
        <dbReference type="EMBL" id="KKN14985.1"/>
    </source>
</evidence>
<protein>
    <submittedName>
        <fullName evidence="2">Uncharacterized protein</fullName>
    </submittedName>
</protein>
<keyword evidence="1" id="KW-1133">Transmembrane helix</keyword>
<evidence type="ECO:0000256" key="1">
    <source>
        <dbReference type="SAM" id="Phobius"/>
    </source>
</evidence>
<feature type="transmembrane region" description="Helical" evidence="1">
    <location>
        <begin position="191"/>
        <end position="211"/>
    </location>
</feature>
<feature type="transmembrane region" description="Helical" evidence="1">
    <location>
        <begin position="246"/>
        <end position="267"/>
    </location>
</feature>
<comment type="caution">
    <text evidence="2">The sequence shown here is derived from an EMBL/GenBank/DDBJ whole genome shotgun (WGS) entry which is preliminary data.</text>
</comment>
<feature type="transmembrane region" description="Helical" evidence="1">
    <location>
        <begin position="218"/>
        <end position="240"/>
    </location>
</feature>